<dbReference type="EMBL" id="HBIX01019721">
    <property type="protein sequence ID" value="CAE0721195.1"/>
    <property type="molecule type" value="Transcribed_RNA"/>
</dbReference>
<gene>
    <name evidence="1" type="ORF">PAUS00366_LOCUS13950</name>
</gene>
<proteinExistence type="predicted"/>
<evidence type="ECO:0000313" key="1">
    <source>
        <dbReference type="EMBL" id="CAE0721195.1"/>
    </source>
</evidence>
<dbReference type="AlphaFoldDB" id="A0A7S4AN10"/>
<protein>
    <submittedName>
        <fullName evidence="1">Uncharacterized protein</fullName>
    </submittedName>
</protein>
<name>A0A7S4AN10_9STRA</name>
<accession>A0A7S4AN10</accession>
<organism evidence="1">
    <name type="scientific">Pseudo-nitzschia australis</name>
    <dbReference type="NCBI Taxonomy" id="44445"/>
    <lineage>
        <taxon>Eukaryota</taxon>
        <taxon>Sar</taxon>
        <taxon>Stramenopiles</taxon>
        <taxon>Ochrophyta</taxon>
        <taxon>Bacillariophyta</taxon>
        <taxon>Bacillariophyceae</taxon>
        <taxon>Bacillariophycidae</taxon>
        <taxon>Bacillariales</taxon>
        <taxon>Bacillariaceae</taxon>
        <taxon>Pseudo-nitzschia</taxon>
    </lineage>
</organism>
<sequence>MSPPPHVKIISGTASTVLLVIGLRNLFAPGSRIPFLDGEHSLQGFFWGTKKPEELVSGQKAASKLAGVNLLALVAAKFTVLFTHGNEGTFLRRNMFAALGATQLAGSIFLLGGDTQEKAKSSGASFWTMAAILGGEGLVLLHDALLRDRPVKPH</sequence>
<reference evidence="1" key="1">
    <citation type="submission" date="2021-01" db="EMBL/GenBank/DDBJ databases">
        <authorList>
            <person name="Corre E."/>
            <person name="Pelletier E."/>
            <person name="Niang G."/>
            <person name="Scheremetjew M."/>
            <person name="Finn R."/>
            <person name="Kale V."/>
            <person name="Holt S."/>
            <person name="Cochrane G."/>
            <person name="Meng A."/>
            <person name="Brown T."/>
            <person name="Cohen L."/>
        </authorList>
    </citation>
    <scope>NUCLEOTIDE SEQUENCE</scope>
    <source>
        <strain evidence="1">10249 10 AB</strain>
    </source>
</reference>